<dbReference type="Proteomes" id="UP000828941">
    <property type="component" value="Chromosome 9"/>
</dbReference>
<proteinExistence type="predicted"/>
<protein>
    <submittedName>
        <fullName evidence="1">Uncharacterized protein</fullName>
    </submittedName>
</protein>
<evidence type="ECO:0000313" key="2">
    <source>
        <dbReference type="Proteomes" id="UP000828941"/>
    </source>
</evidence>
<gene>
    <name evidence="1" type="ORF">L6164_022741</name>
</gene>
<evidence type="ECO:0000313" key="1">
    <source>
        <dbReference type="EMBL" id="KAI4323109.1"/>
    </source>
</evidence>
<organism evidence="1 2">
    <name type="scientific">Bauhinia variegata</name>
    <name type="common">Purple orchid tree</name>
    <name type="synonym">Phanera variegata</name>
    <dbReference type="NCBI Taxonomy" id="167791"/>
    <lineage>
        <taxon>Eukaryota</taxon>
        <taxon>Viridiplantae</taxon>
        <taxon>Streptophyta</taxon>
        <taxon>Embryophyta</taxon>
        <taxon>Tracheophyta</taxon>
        <taxon>Spermatophyta</taxon>
        <taxon>Magnoliopsida</taxon>
        <taxon>eudicotyledons</taxon>
        <taxon>Gunneridae</taxon>
        <taxon>Pentapetalae</taxon>
        <taxon>rosids</taxon>
        <taxon>fabids</taxon>
        <taxon>Fabales</taxon>
        <taxon>Fabaceae</taxon>
        <taxon>Cercidoideae</taxon>
        <taxon>Cercideae</taxon>
        <taxon>Bauhiniinae</taxon>
        <taxon>Bauhinia</taxon>
    </lineage>
</organism>
<sequence length="100" mass="11540">MEVSTLATAAISVFVVTELLLGWKLLNWLWLRPKKLEKLLREQGLQGNPYRLLVGDINQMLKTQNEAKSKPINLSDDIVPRVFSFNLQTLNKYDHVTNIF</sequence>
<keyword evidence="2" id="KW-1185">Reference proteome</keyword>
<dbReference type="EMBL" id="CM039434">
    <property type="protein sequence ID" value="KAI4323109.1"/>
    <property type="molecule type" value="Genomic_DNA"/>
</dbReference>
<name>A0ACB9MI05_BAUVA</name>
<accession>A0ACB9MI05</accession>
<comment type="caution">
    <text evidence="1">The sequence shown here is derived from an EMBL/GenBank/DDBJ whole genome shotgun (WGS) entry which is preliminary data.</text>
</comment>
<reference evidence="1 2" key="1">
    <citation type="journal article" date="2022" name="DNA Res.">
        <title>Chromosomal-level genome assembly of the orchid tree Bauhinia variegata (Leguminosae; Cercidoideae) supports the allotetraploid origin hypothesis of Bauhinia.</title>
        <authorList>
            <person name="Zhong Y."/>
            <person name="Chen Y."/>
            <person name="Zheng D."/>
            <person name="Pang J."/>
            <person name="Liu Y."/>
            <person name="Luo S."/>
            <person name="Meng S."/>
            <person name="Qian L."/>
            <person name="Wei D."/>
            <person name="Dai S."/>
            <person name="Zhou R."/>
        </authorList>
    </citation>
    <scope>NUCLEOTIDE SEQUENCE [LARGE SCALE GENOMIC DNA]</scope>
    <source>
        <strain evidence="1">BV-YZ2020</strain>
    </source>
</reference>